<dbReference type="PANTHER" id="PTHR37326">
    <property type="entry name" value="BLL3975 PROTEIN"/>
    <property type="match status" value="1"/>
</dbReference>
<evidence type="ECO:0000256" key="2">
    <source>
        <dbReference type="ARBA" id="ARBA00022723"/>
    </source>
</evidence>
<dbReference type="CDD" id="cd06251">
    <property type="entry name" value="M14_ASTE_ASPA-like"/>
    <property type="match status" value="1"/>
</dbReference>
<protein>
    <submittedName>
        <fullName evidence="6">N-alpha-acetyl-L-2,4-diaminobutyric acid deacetylase</fullName>
        <ecNumber evidence="6">3.5.1.-</ecNumber>
    </submittedName>
</protein>
<evidence type="ECO:0000313" key="6">
    <source>
        <dbReference type="EMBL" id="QHI39122.1"/>
    </source>
</evidence>
<evidence type="ECO:0000256" key="4">
    <source>
        <dbReference type="ARBA" id="ARBA00022833"/>
    </source>
</evidence>
<dbReference type="GO" id="GO:0046872">
    <property type="term" value="F:metal ion binding"/>
    <property type="evidence" value="ECO:0007669"/>
    <property type="project" value="UniProtKB-KW"/>
</dbReference>
<keyword evidence="3 6" id="KW-0378">Hydrolase</keyword>
<dbReference type="PANTHER" id="PTHR37326:SF2">
    <property type="entry name" value="SUCCINYLGLUTAMATE DESUCCINYLASE_ASPARTOACYLASE FAMILY PROTEIN"/>
    <property type="match status" value="1"/>
</dbReference>
<dbReference type="InterPro" id="IPR053138">
    <property type="entry name" value="N-alpha-Ac-DABA_deacetylase"/>
</dbReference>
<reference evidence="6 7" key="1">
    <citation type="journal article" date="2013" name="Int. J. Syst. Evol. Microbiol.">
        <title>Kordia antarctica sp. nov., isolated from Antarctic seawater.</title>
        <authorList>
            <person name="Baek K."/>
            <person name="Choi A."/>
            <person name="Kang I."/>
            <person name="Lee K."/>
            <person name="Cho J.C."/>
        </authorList>
    </citation>
    <scope>NUCLEOTIDE SEQUENCE [LARGE SCALE GENOMIC DNA]</scope>
    <source>
        <strain evidence="6 7">IMCC3317</strain>
    </source>
</reference>
<feature type="domain" description="Succinylglutamate desuccinylase/Aspartoacylase catalytic" evidence="5">
    <location>
        <begin position="47"/>
        <end position="225"/>
    </location>
</feature>
<dbReference type="EMBL" id="CP019288">
    <property type="protein sequence ID" value="QHI39122.1"/>
    <property type="molecule type" value="Genomic_DNA"/>
</dbReference>
<dbReference type="InterPro" id="IPR043795">
    <property type="entry name" value="N-alpha-Ac-DABA-like"/>
</dbReference>
<comment type="cofactor">
    <cofactor evidence="1">
        <name>Zn(2+)</name>
        <dbReference type="ChEBI" id="CHEBI:29105"/>
    </cofactor>
</comment>
<evidence type="ECO:0000256" key="1">
    <source>
        <dbReference type="ARBA" id="ARBA00001947"/>
    </source>
</evidence>
<dbReference type="Gene3D" id="3.40.630.10">
    <property type="entry name" value="Zn peptidases"/>
    <property type="match status" value="1"/>
</dbReference>
<dbReference type="EC" id="3.5.1.-" evidence="6"/>
<dbReference type="RefSeq" id="WP_160131627.1">
    <property type="nucleotide sequence ID" value="NZ_CP019288.1"/>
</dbReference>
<dbReference type="InterPro" id="IPR055438">
    <property type="entry name" value="AstE_AspA_cat"/>
</dbReference>
<sequence>MLDNTIEILGNAVSKGKGIQLNLDIATLHTRTKIEVPVIIERAKKDGPCMLITGGIHGDEFNGIEIVRQIISKGYNKPTCGTIICIPVVNIFGFLNQSREFPDGRDLNRVFPGNERGSLASRFAYHLMTEIVPHIDYCIDFHTGGRERFNAPQIRISEDAETSKLAEIFEAPFILKSKNREKSFRDSCVKQGKKVLLFEGGKSLSLNNEVTDIGVSGALKVMQHLGIRNFTKELKNYKNKTKMQPTVVEKSSWVRARYSGMYHPIAQTGAYVEKGAIIGSISGPYGDFEKQIKAPNAGYIICTNQAPIVNQGDALIHLTK</sequence>
<keyword evidence="7" id="KW-1185">Reference proteome</keyword>
<gene>
    <name evidence="6" type="primary">doeB_2</name>
    <name evidence="6" type="ORF">IMCC3317_45230</name>
</gene>
<organism evidence="6 7">
    <name type="scientific">Kordia antarctica</name>
    <dbReference type="NCBI Taxonomy" id="1218801"/>
    <lineage>
        <taxon>Bacteria</taxon>
        <taxon>Pseudomonadati</taxon>
        <taxon>Bacteroidota</taxon>
        <taxon>Flavobacteriia</taxon>
        <taxon>Flavobacteriales</taxon>
        <taxon>Flavobacteriaceae</taxon>
        <taxon>Kordia</taxon>
    </lineage>
</organism>
<evidence type="ECO:0000313" key="7">
    <source>
        <dbReference type="Proteomes" id="UP000464657"/>
    </source>
</evidence>
<dbReference type="GO" id="GO:0016811">
    <property type="term" value="F:hydrolase activity, acting on carbon-nitrogen (but not peptide) bonds, in linear amides"/>
    <property type="evidence" value="ECO:0007669"/>
    <property type="project" value="InterPro"/>
</dbReference>
<name>A0A7L4ZR80_9FLAO</name>
<dbReference type="AlphaFoldDB" id="A0A7L4ZR80"/>
<accession>A0A7L4ZR80</accession>
<keyword evidence="4" id="KW-0862">Zinc</keyword>
<dbReference type="Proteomes" id="UP000464657">
    <property type="component" value="Chromosome"/>
</dbReference>
<keyword evidence="2" id="KW-0479">Metal-binding</keyword>
<evidence type="ECO:0000256" key="3">
    <source>
        <dbReference type="ARBA" id="ARBA00022801"/>
    </source>
</evidence>
<dbReference type="SUPFAM" id="SSF53187">
    <property type="entry name" value="Zn-dependent exopeptidases"/>
    <property type="match status" value="1"/>
</dbReference>
<dbReference type="KEGG" id="kan:IMCC3317_45230"/>
<proteinExistence type="predicted"/>
<dbReference type="GO" id="GO:0016788">
    <property type="term" value="F:hydrolase activity, acting on ester bonds"/>
    <property type="evidence" value="ECO:0007669"/>
    <property type="project" value="InterPro"/>
</dbReference>
<dbReference type="OrthoDB" id="9782876at2"/>
<dbReference type="PIRSF" id="PIRSF039012">
    <property type="entry name" value="ASP"/>
    <property type="match status" value="1"/>
</dbReference>
<dbReference type="Pfam" id="PF24827">
    <property type="entry name" value="AstE_AspA_cat"/>
    <property type="match status" value="1"/>
</dbReference>
<evidence type="ECO:0000259" key="5">
    <source>
        <dbReference type="Pfam" id="PF24827"/>
    </source>
</evidence>